<keyword evidence="1" id="KW-0175">Coiled coil</keyword>
<dbReference type="Proteomes" id="UP000051952">
    <property type="component" value="Unassembled WGS sequence"/>
</dbReference>
<accession>A0A0S4JCT7</accession>
<evidence type="ECO:0000256" key="2">
    <source>
        <dbReference type="SAM" id="MobiDB-lite"/>
    </source>
</evidence>
<evidence type="ECO:0000313" key="4">
    <source>
        <dbReference type="Proteomes" id="UP000051952"/>
    </source>
</evidence>
<dbReference type="AlphaFoldDB" id="A0A0S4JCT7"/>
<sequence>MTADQGKGWDERAMKEIMATQQVVEIIKALKAEIANREKEILQAKEFVRREKLRLAAILDETEKNSNNLVEKCNKQSEKKSEVEAVYQQTLDEYDRLHDVVKKVVAKERECENRHDLEKTLQIESFQWAEEEHSLRTKLHALQVQQREAKAKQQDEIAAAEAKLRDAEARLHSDRMSREFPSSVGKRQSLSRPGSRAGSSRATSMSLGRGAFTDESMVLPESSGRTAPSVPQPILVSKSTNRKRDLLGDLTNMN</sequence>
<feature type="coiled-coil region" evidence="1">
    <location>
        <begin position="27"/>
        <end position="79"/>
    </location>
</feature>
<protein>
    <submittedName>
        <fullName evidence="3">Uncharacterized protein</fullName>
    </submittedName>
</protein>
<evidence type="ECO:0000256" key="1">
    <source>
        <dbReference type="SAM" id="Coils"/>
    </source>
</evidence>
<dbReference type="VEuPathDB" id="TriTrypDB:BSAL_91660"/>
<proteinExistence type="predicted"/>
<feature type="region of interest" description="Disordered" evidence="2">
    <location>
        <begin position="169"/>
        <end position="254"/>
    </location>
</feature>
<feature type="compositionally biased region" description="Basic and acidic residues" evidence="2">
    <location>
        <begin position="169"/>
        <end position="178"/>
    </location>
</feature>
<dbReference type="EMBL" id="CYKH01001247">
    <property type="protein sequence ID" value="CUG86124.1"/>
    <property type="molecule type" value="Genomic_DNA"/>
</dbReference>
<gene>
    <name evidence="3" type="ORF">BSAL_91660</name>
</gene>
<name>A0A0S4JCT7_BODSA</name>
<keyword evidence="4" id="KW-1185">Reference proteome</keyword>
<dbReference type="OrthoDB" id="273109at2759"/>
<organism evidence="3 4">
    <name type="scientific">Bodo saltans</name>
    <name type="common">Flagellated protozoan</name>
    <dbReference type="NCBI Taxonomy" id="75058"/>
    <lineage>
        <taxon>Eukaryota</taxon>
        <taxon>Discoba</taxon>
        <taxon>Euglenozoa</taxon>
        <taxon>Kinetoplastea</taxon>
        <taxon>Metakinetoplastina</taxon>
        <taxon>Eubodonida</taxon>
        <taxon>Bodonidae</taxon>
        <taxon>Bodo</taxon>
    </lineage>
</organism>
<reference evidence="4" key="1">
    <citation type="submission" date="2015-09" db="EMBL/GenBank/DDBJ databases">
        <authorList>
            <consortium name="Pathogen Informatics"/>
        </authorList>
    </citation>
    <scope>NUCLEOTIDE SEQUENCE [LARGE SCALE GENOMIC DNA]</scope>
    <source>
        <strain evidence="4">Lake Konstanz</strain>
    </source>
</reference>
<evidence type="ECO:0000313" key="3">
    <source>
        <dbReference type="EMBL" id="CUG86124.1"/>
    </source>
</evidence>
<feature type="compositionally biased region" description="Low complexity" evidence="2">
    <location>
        <begin position="190"/>
        <end position="206"/>
    </location>
</feature>